<dbReference type="EMBL" id="CM043015">
    <property type="protein sequence ID" value="KAI4470117.1"/>
    <property type="molecule type" value="Genomic_DNA"/>
</dbReference>
<gene>
    <name evidence="1" type="ORF">MML48_1g18694</name>
</gene>
<comment type="caution">
    <text evidence="1">The sequence shown here is derived from an EMBL/GenBank/DDBJ whole genome shotgun (WGS) entry which is preliminary data.</text>
</comment>
<reference evidence="1" key="1">
    <citation type="submission" date="2022-04" db="EMBL/GenBank/DDBJ databases">
        <title>Chromosome-scale genome assembly of Holotrichia oblita Faldermann.</title>
        <authorList>
            <person name="Rongchong L."/>
        </authorList>
    </citation>
    <scope>NUCLEOTIDE SEQUENCE</scope>
    <source>
        <strain evidence="1">81SQS9</strain>
    </source>
</reference>
<evidence type="ECO:0000313" key="2">
    <source>
        <dbReference type="Proteomes" id="UP001056778"/>
    </source>
</evidence>
<name>A0ACB9TTP3_HOLOL</name>
<sequence length="748" mass="88198">MYTERKQSLVERKKLQWAKEREELAELNSVWGRDVNLTRFRNASKVQNIGEVVRREPRRQSLPPLYKNHNTSNYTSCEKLDKEMGGETSGYGSDNANNSPEHYQGGNWDNTLGYESSSSAREDRLKWGDRGVHVGKFWEPKVVDNLSKNDTPGWVKRGLEGKTELVVSNTSPAESPEQEYLDRDRPSTSSTNSQLRSYIRGQNVPIEPIELAERERRRQIALAHQEAIREQLEDRERRRKEDRERKLKEEYEEELRIKREKEIERLRKEKEEQLIKEKIEREKKRKEVLQEAIEIAEKQARQERNKMKLAKQIDVNMTENLIEKENIKSPRHIENNVKENNIALTLKNDANGQTSGKEMHCKLQNLIENDYIVTSAYNNKYIDSRNVIKIKNEVTNNVTQPTKEEFIHNFEEPEDSPRKKKNEKILVPPLDLPQSSTASDNLALVLQTPYETLQNMQFAVLMPTSGQGPPTALPIAIPLTVNTDRTSPRTENRILTPSQYRNKRFCDSSTQTELSELSKNNENNRDKYVREKLSNLEINFDNRSRKERRMRHDDRSRENVEERPKWGVNRPPTRYLKQSEKDPVYQRRKLRQKLRQVKNYEDKTNNYSPHSSDESQTASPRMYRKNIYPEKRHSRALWRKQDQLFSQNVRVYQTEIVPLEADKDHIYYKRKQCHQCCCRCRDDKDHIKVVDILKIQHATSPTDCIPYPSESLKDQMPDSMNNNSMDSCSEIYDKIQNDLSTKQDHWEN</sequence>
<dbReference type="Proteomes" id="UP001056778">
    <property type="component" value="Chromosome 1"/>
</dbReference>
<organism evidence="1 2">
    <name type="scientific">Holotrichia oblita</name>
    <name type="common">Chafer beetle</name>
    <dbReference type="NCBI Taxonomy" id="644536"/>
    <lineage>
        <taxon>Eukaryota</taxon>
        <taxon>Metazoa</taxon>
        <taxon>Ecdysozoa</taxon>
        <taxon>Arthropoda</taxon>
        <taxon>Hexapoda</taxon>
        <taxon>Insecta</taxon>
        <taxon>Pterygota</taxon>
        <taxon>Neoptera</taxon>
        <taxon>Endopterygota</taxon>
        <taxon>Coleoptera</taxon>
        <taxon>Polyphaga</taxon>
        <taxon>Scarabaeiformia</taxon>
        <taxon>Scarabaeidae</taxon>
        <taxon>Melolonthinae</taxon>
        <taxon>Holotrichia</taxon>
    </lineage>
</organism>
<keyword evidence="2" id="KW-1185">Reference proteome</keyword>
<evidence type="ECO:0000313" key="1">
    <source>
        <dbReference type="EMBL" id="KAI4470117.1"/>
    </source>
</evidence>
<protein>
    <submittedName>
        <fullName evidence="1">Uncharacterized protein</fullName>
    </submittedName>
</protein>
<proteinExistence type="predicted"/>
<accession>A0ACB9TTP3</accession>